<keyword evidence="7" id="KW-0443">Lipid metabolism</keyword>
<comment type="caution">
    <text evidence="10">The sequence shown here is derived from an EMBL/GenBank/DDBJ whole genome shotgun (WGS) entry which is preliminary data.</text>
</comment>
<evidence type="ECO:0000256" key="4">
    <source>
        <dbReference type="ARBA" id="ARBA00022857"/>
    </source>
</evidence>
<proteinExistence type="predicted"/>
<dbReference type="Pfam" id="PF13685">
    <property type="entry name" value="Fe-ADH_2"/>
    <property type="match status" value="1"/>
</dbReference>
<dbReference type="RefSeq" id="WP_166152104.1">
    <property type="nucleotide sequence ID" value="NZ_JAAOIW010000006.1"/>
</dbReference>
<evidence type="ECO:0000256" key="9">
    <source>
        <dbReference type="ARBA" id="ARBA00023264"/>
    </source>
</evidence>
<keyword evidence="5" id="KW-0560">Oxidoreductase</keyword>
<organism evidence="10 11">
    <name type="scientific">Paenibacillus agricola</name>
    <dbReference type="NCBI Taxonomy" id="2716264"/>
    <lineage>
        <taxon>Bacteria</taxon>
        <taxon>Bacillati</taxon>
        <taxon>Bacillota</taxon>
        <taxon>Bacilli</taxon>
        <taxon>Bacillales</taxon>
        <taxon>Paenibacillaceae</taxon>
        <taxon>Paenibacillus</taxon>
    </lineage>
</organism>
<evidence type="ECO:0000256" key="7">
    <source>
        <dbReference type="ARBA" id="ARBA00023098"/>
    </source>
</evidence>
<evidence type="ECO:0000256" key="3">
    <source>
        <dbReference type="ARBA" id="ARBA00022723"/>
    </source>
</evidence>
<evidence type="ECO:0000313" key="11">
    <source>
        <dbReference type="Proteomes" id="UP001165962"/>
    </source>
</evidence>
<dbReference type="InterPro" id="IPR032837">
    <property type="entry name" value="G1PDH"/>
</dbReference>
<reference evidence="10" key="1">
    <citation type="submission" date="2020-03" db="EMBL/GenBank/DDBJ databases">
        <title>Draft sequencing of Paenibacilllus sp. S3N08.</title>
        <authorList>
            <person name="Kim D.-U."/>
        </authorList>
    </citation>
    <scope>NUCLEOTIDE SEQUENCE</scope>
    <source>
        <strain evidence="10">S3N08</strain>
    </source>
</reference>
<evidence type="ECO:0000256" key="8">
    <source>
        <dbReference type="ARBA" id="ARBA00023209"/>
    </source>
</evidence>
<keyword evidence="4" id="KW-0521">NADP</keyword>
<keyword evidence="2" id="KW-0444">Lipid biosynthesis</keyword>
<keyword evidence="6" id="KW-0520">NAD</keyword>
<keyword evidence="8" id="KW-0594">Phospholipid biosynthesis</keyword>
<protein>
    <submittedName>
        <fullName evidence="10">Sn-glycerol-1-phosphate dehydrogenase</fullName>
    </submittedName>
</protein>
<sequence length="402" mass="43730">MKARLQAIAQQAQVCSCGNKHYSIDMDTIEIGAGALKQAAVYIAEQSWTHVVMIADAHTYLAAGNNLADELKQRNVACHVVMLKPDDNGDVLANEVAIVQALLEVPLHTDAILAVGSGTIHDITRFVSYKMGKPFVSVPTAPSVDGFNSMGAPLIIRGFKTTYQLHCPVALFADMEVLGKAPAPMRAAGFGDMIGKYTSLLDWTFSHRMADEPYCPLSAEMTREALESCVVHAEDIAAGNDEGIRILIEALIISGLAMLIFGHSHPASGGEHHISHSWEMIFLKEGRKQILHGAKVGVAAPLIAERYKQDLVPYLNGSRAWPEGADKGLQEKLIANKEELLEAVLSLPEPARFKELLAQVGGPTEPQDLGLEEAHVAHSMKEAHLIRMNRYTILHFLNVQGL</sequence>
<dbReference type="CDD" id="cd08175">
    <property type="entry name" value="G1PDH"/>
    <property type="match status" value="1"/>
</dbReference>
<dbReference type="Gene3D" id="3.40.50.1970">
    <property type="match status" value="1"/>
</dbReference>
<keyword evidence="1" id="KW-0963">Cytoplasm</keyword>
<dbReference type="EMBL" id="JAAOIW010000006">
    <property type="protein sequence ID" value="NHN31818.1"/>
    <property type="molecule type" value="Genomic_DNA"/>
</dbReference>
<gene>
    <name evidence="10" type="ORF">G9U52_18440</name>
</gene>
<evidence type="ECO:0000256" key="1">
    <source>
        <dbReference type="ARBA" id="ARBA00022490"/>
    </source>
</evidence>
<dbReference type="Proteomes" id="UP001165962">
    <property type="component" value="Unassembled WGS sequence"/>
</dbReference>
<dbReference type="InterPro" id="IPR016205">
    <property type="entry name" value="Glycerol_DH"/>
</dbReference>
<dbReference type="PANTHER" id="PTHR43616">
    <property type="entry name" value="GLYCEROL DEHYDROGENASE"/>
    <property type="match status" value="1"/>
</dbReference>
<dbReference type="PANTHER" id="PTHR43616:SF5">
    <property type="entry name" value="GLYCEROL DEHYDROGENASE 1"/>
    <property type="match status" value="1"/>
</dbReference>
<dbReference type="SUPFAM" id="SSF56796">
    <property type="entry name" value="Dehydroquinate synthase-like"/>
    <property type="match status" value="1"/>
</dbReference>
<evidence type="ECO:0000256" key="2">
    <source>
        <dbReference type="ARBA" id="ARBA00022516"/>
    </source>
</evidence>
<keyword evidence="9" id="KW-1208">Phospholipid metabolism</keyword>
<accession>A0ABX0J877</accession>
<evidence type="ECO:0000256" key="6">
    <source>
        <dbReference type="ARBA" id="ARBA00023027"/>
    </source>
</evidence>
<dbReference type="Gene3D" id="1.20.1090.10">
    <property type="entry name" value="Dehydroquinate synthase-like - alpha domain"/>
    <property type="match status" value="1"/>
</dbReference>
<name>A0ABX0J877_9BACL</name>
<evidence type="ECO:0000256" key="5">
    <source>
        <dbReference type="ARBA" id="ARBA00023002"/>
    </source>
</evidence>
<evidence type="ECO:0000313" key="10">
    <source>
        <dbReference type="EMBL" id="NHN31818.1"/>
    </source>
</evidence>
<keyword evidence="11" id="KW-1185">Reference proteome</keyword>
<keyword evidence="3" id="KW-0479">Metal-binding</keyword>